<protein>
    <submittedName>
        <fullName evidence="1">Uncharacterized protein</fullName>
    </submittedName>
</protein>
<feature type="non-terminal residue" evidence="1">
    <location>
        <position position="1"/>
    </location>
</feature>
<accession>A0AAJ1B3G3</accession>
<dbReference type="Proteomes" id="UP001297422">
    <property type="component" value="Unassembled WGS sequence"/>
</dbReference>
<comment type="caution">
    <text evidence="1">The sequence shown here is derived from an EMBL/GenBank/DDBJ whole genome shotgun (WGS) entry which is preliminary data.</text>
</comment>
<dbReference type="RefSeq" id="WP_226973682.1">
    <property type="nucleotide sequence ID" value="NZ_JAJBNC010000550.1"/>
</dbReference>
<evidence type="ECO:0000313" key="1">
    <source>
        <dbReference type="EMBL" id="MCB5496238.1"/>
    </source>
</evidence>
<reference evidence="1" key="1">
    <citation type="submission" date="2021-10" db="EMBL/GenBank/DDBJ databases">
        <title>Collection of gut derived symbiotic bacterial strains cultured from healthy donors.</title>
        <authorList>
            <person name="Lin H."/>
            <person name="Littmann E."/>
            <person name="Claire K."/>
            <person name="Pamer E."/>
        </authorList>
    </citation>
    <scope>NUCLEOTIDE SEQUENCE</scope>
    <source>
        <strain evidence="1">MSK.23.4</strain>
    </source>
</reference>
<dbReference type="EMBL" id="JAJBNC010000550">
    <property type="protein sequence ID" value="MCB5496238.1"/>
    <property type="molecule type" value="Genomic_DNA"/>
</dbReference>
<evidence type="ECO:0000313" key="2">
    <source>
        <dbReference type="Proteomes" id="UP001297422"/>
    </source>
</evidence>
<dbReference type="AlphaFoldDB" id="A0AAJ1B3G3"/>
<sequence>LSEQYDFNYYFESSDYIYVRDQNDERHQWFAKNWGMKPETVIDDFDPETIETYIGMIVVNNKKDISPMVNAL</sequence>
<gene>
    <name evidence="1" type="ORF">LIQ10_21405</name>
</gene>
<organism evidence="1 2">
    <name type="scientific">Mediterraneibacter gnavus</name>
    <name type="common">Ruminococcus gnavus</name>
    <dbReference type="NCBI Taxonomy" id="33038"/>
    <lineage>
        <taxon>Bacteria</taxon>
        <taxon>Bacillati</taxon>
        <taxon>Bacillota</taxon>
        <taxon>Clostridia</taxon>
        <taxon>Lachnospirales</taxon>
        <taxon>Lachnospiraceae</taxon>
        <taxon>Mediterraneibacter</taxon>
    </lineage>
</organism>
<name>A0AAJ1B3G3_MEDGN</name>
<feature type="non-terminal residue" evidence="1">
    <location>
        <position position="72"/>
    </location>
</feature>
<proteinExistence type="predicted"/>